<dbReference type="WBParaSite" id="TCNE_0000031901-mRNA-1">
    <property type="protein sequence ID" value="TCNE_0000031901-mRNA-1"/>
    <property type="gene ID" value="TCNE_0000031901"/>
</dbReference>
<keyword evidence="1" id="KW-0812">Transmembrane</keyword>
<proteinExistence type="predicted"/>
<keyword evidence="1" id="KW-1133">Transmembrane helix</keyword>
<dbReference type="Proteomes" id="UP000050794">
    <property type="component" value="Unassembled WGS sequence"/>
</dbReference>
<keyword evidence="1" id="KW-0472">Membrane</keyword>
<feature type="transmembrane region" description="Helical" evidence="1">
    <location>
        <begin position="20"/>
        <end position="42"/>
    </location>
</feature>
<evidence type="ECO:0000313" key="2">
    <source>
        <dbReference type="EMBL" id="VDM24022.1"/>
    </source>
</evidence>
<protein>
    <submittedName>
        <fullName evidence="4">Secreted protein</fullName>
    </submittedName>
</protein>
<evidence type="ECO:0000313" key="4">
    <source>
        <dbReference type="WBParaSite" id="TCNE_0000031901-mRNA-1"/>
    </source>
</evidence>
<keyword evidence="3" id="KW-1185">Reference proteome</keyword>
<accession>A0A183TVQ0</accession>
<dbReference type="EMBL" id="UYWY01000132">
    <property type="protein sequence ID" value="VDM24022.1"/>
    <property type="molecule type" value="Genomic_DNA"/>
</dbReference>
<evidence type="ECO:0000256" key="1">
    <source>
        <dbReference type="SAM" id="Phobius"/>
    </source>
</evidence>
<dbReference type="AlphaFoldDB" id="A0A183TVQ0"/>
<name>A0A183TVQ0_TOXCA</name>
<evidence type="ECO:0000313" key="3">
    <source>
        <dbReference type="Proteomes" id="UP000050794"/>
    </source>
</evidence>
<organism evidence="3 4">
    <name type="scientific">Toxocara canis</name>
    <name type="common">Canine roundworm</name>
    <dbReference type="NCBI Taxonomy" id="6265"/>
    <lineage>
        <taxon>Eukaryota</taxon>
        <taxon>Metazoa</taxon>
        <taxon>Ecdysozoa</taxon>
        <taxon>Nematoda</taxon>
        <taxon>Chromadorea</taxon>
        <taxon>Rhabditida</taxon>
        <taxon>Spirurina</taxon>
        <taxon>Ascaridomorpha</taxon>
        <taxon>Ascaridoidea</taxon>
        <taxon>Toxocaridae</taxon>
        <taxon>Toxocara</taxon>
    </lineage>
</organism>
<reference evidence="4" key="1">
    <citation type="submission" date="2016-06" db="UniProtKB">
        <authorList>
            <consortium name="WormBaseParasite"/>
        </authorList>
    </citation>
    <scope>IDENTIFICATION</scope>
</reference>
<sequence length="71" mass="7666">MRNAPLLRQAGLLLPFGQDLLLWALFKAVANAPEVLVLLLSFRTAVRFSSTQPPNVTCVALGYASSHTAID</sequence>
<gene>
    <name evidence="2" type="ORF">TCNE_LOCUS320</name>
</gene>
<reference evidence="2 3" key="2">
    <citation type="submission" date="2018-11" db="EMBL/GenBank/DDBJ databases">
        <authorList>
            <consortium name="Pathogen Informatics"/>
        </authorList>
    </citation>
    <scope>NUCLEOTIDE SEQUENCE [LARGE SCALE GENOMIC DNA]</scope>
</reference>